<protein>
    <submittedName>
        <fullName evidence="1">Uncharacterized protein</fullName>
    </submittedName>
</protein>
<dbReference type="Proteomes" id="UP000501727">
    <property type="component" value="Chromosome"/>
</dbReference>
<reference evidence="2" key="2">
    <citation type="submission" date="2020-03" db="EMBL/GenBank/DDBJ databases">
        <title>Complete Genome Sequence of Adlercreutzia sp. strain 8CFCBH1 Producing Equol, Isolated from Healthy Japanese Feces.</title>
        <authorList>
            <person name="Ogata Y."/>
            <person name="Sakamoto M."/>
            <person name="Ohkuma M."/>
            <person name="Hattori M."/>
            <person name="Suda W."/>
        </authorList>
    </citation>
    <scope>NUCLEOTIDE SEQUENCE [LARGE SCALE GENOMIC DNA]</scope>
    <source>
        <strain evidence="2">8CFCBH1</strain>
    </source>
</reference>
<name>A0A6F8SMJ6_9ACTN</name>
<evidence type="ECO:0000313" key="1">
    <source>
        <dbReference type="EMBL" id="BCA88830.1"/>
    </source>
</evidence>
<accession>A0A6F8SMJ6</accession>
<organism evidence="1 2">
    <name type="scientific">Adlercreutzia hattorii</name>
    <dbReference type="NCBI Taxonomy" id="2707299"/>
    <lineage>
        <taxon>Bacteria</taxon>
        <taxon>Bacillati</taxon>
        <taxon>Actinomycetota</taxon>
        <taxon>Coriobacteriia</taxon>
        <taxon>Eggerthellales</taxon>
        <taxon>Eggerthellaceae</taxon>
        <taxon>Adlercreutzia</taxon>
    </lineage>
</organism>
<dbReference type="AlphaFoldDB" id="A0A6F8SMJ6"/>
<dbReference type="EMBL" id="AP022829">
    <property type="protein sequence ID" value="BCA88830.1"/>
    <property type="molecule type" value="Genomic_DNA"/>
</dbReference>
<dbReference type="KEGG" id="ahat:ADCFC_14490"/>
<keyword evidence="2" id="KW-1185">Reference proteome</keyword>
<sequence length="75" mass="8050">MKTVQKAIIAADSAITIEPCVRTAVAKRDKHRVIATAVKITTGDFADLGRRETRARIDPTSNIPIALLSVFACAT</sequence>
<reference evidence="2" key="1">
    <citation type="journal article" date="2020" name="Microbiol. Resour. Announc.">
        <title>Complete Genome Sequence of Adlercreutzia sp. Strain 8CFCBH1, a Potent Producer of Equol, Isolated from Healthy Japanese Feces.</title>
        <authorList>
            <person name="Ogata Y."/>
            <person name="Sakamoto M."/>
            <person name="Ohkuma M."/>
            <person name="Hattori M."/>
            <person name="Suda W."/>
        </authorList>
    </citation>
    <scope>NUCLEOTIDE SEQUENCE [LARGE SCALE GENOMIC DNA]</scope>
    <source>
        <strain evidence="2">8CFCBH1</strain>
    </source>
</reference>
<proteinExistence type="predicted"/>
<evidence type="ECO:0000313" key="2">
    <source>
        <dbReference type="Proteomes" id="UP000501727"/>
    </source>
</evidence>
<gene>
    <name evidence="1" type="ORF">ADCFC_13280</name>
</gene>